<comment type="caution">
    <text evidence="13">The sequence shown here is derived from an EMBL/GenBank/DDBJ whole genome shotgun (WGS) entry which is preliminary data.</text>
</comment>
<dbReference type="FunFam" id="3.40.50.1000:FF:000037">
    <property type="entry name" value="D,D-heptose 1,7-bisphosphate phosphatase"/>
    <property type="match status" value="1"/>
</dbReference>
<feature type="active site" description="Nucleophile" evidence="10">
    <location>
        <position position="8"/>
    </location>
</feature>
<reference evidence="13" key="1">
    <citation type="journal article" date="2019" name="PLoS Negl. Trop. Dis.">
        <title>Revisiting the worldwide diversity of Leptospira species in the environment.</title>
        <authorList>
            <person name="Vincent A.T."/>
            <person name="Schiettekatte O."/>
            <person name="Bourhy P."/>
            <person name="Veyrier F.J."/>
            <person name="Picardeau M."/>
        </authorList>
    </citation>
    <scope>NUCLEOTIDE SEQUENCE [LARGE SCALE GENOMIC DNA]</scope>
    <source>
        <strain evidence="13">201702454</strain>
    </source>
</reference>
<dbReference type="InterPro" id="IPR036412">
    <property type="entry name" value="HAD-like_sf"/>
</dbReference>
<evidence type="ECO:0000256" key="11">
    <source>
        <dbReference type="PIRSR" id="PIRSR004682-3"/>
    </source>
</evidence>
<evidence type="ECO:0000256" key="12">
    <source>
        <dbReference type="PIRSR" id="PIRSR004682-4"/>
    </source>
</evidence>
<dbReference type="OrthoDB" id="9801899at2"/>
<feature type="site" description="Contributes to substrate recognition" evidence="11">
    <location>
        <position position="107"/>
    </location>
</feature>
<evidence type="ECO:0000256" key="10">
    <source>
        <dbReference type="PIRSR" id="PIRSR004682-1"/>
    </source>
</evidence>
<dbReference type="Proteomes" id="UP000297609">
    <property type="component" value="Unassembled WGS sequence"/>
</dbReference>
<comment type="similarity">
    <text evidence="8 9">Belongs to the gmhB family.</text>
</comment>
<evidence type="ECO:0000313" key="13">
    <source>
        <dbReference type="EMBL" id="TGL49700.1"/>
    </source>
</evidence>
<feature type="site" description="Stabilizes the phosphoryl group" evidence="11">
    <location>
        <position position="108"/>
    </location>
</feature>
<dbReference type="NCBIfam" id="TIGR01656">
    <property type="entry name" value="Histidinol-ppas"/>
    <property type="match status" value="1"/>
</dbReference>
<dbReference type="GO" id="GO:0016791">
    <property type="term" value="F:phosphatase activity"/>
    <property type="evidence" value="ECO:0007669"/>
    <property type="project" value="InterPro"/>
</dbReference>
<evidence type="ECO:0000256" key="8">
    <source>
        <dbReference type="ARBA" id="ARBA00061616"/>
    </source>
</evidence>
<evidence type="ECO:0000256" key="4">
    <source>
        <dbReference type="ARBA" id="ARBA00022801"/>
    </source>
</evidence>
<dbReference type="SUPFAM" id="SSF56784">
    <property type="entry name" value="HAD-like"/>
    <property type="match status" value="1"/>
</dbReference>
<dbReference type="InterPro" id="IPR004446">
    <property type="entry name" value="Heptose_bisP_phosphatase"/>
</dbReference>
<dbReference type="InterPro" id="IPR006543">
    <property type="entry name" value="Histidinol-phos"/>
</dbReference>
<feature type="binding site" evidence="12">
    <location>
        <position position="8"/>
    </location>
    <ligand>
        <name>Mg(2+)</name>
        <dbReference type="ChEBI" id="CHEBI:18420"/>
    </ligand>
</feature>
<dbReference type="EMBL" id="RQGG01000041">
    <property type="protein sequence ID" value="TGL49700.1"/>
    <property type="molecule type" value="Genomic_DNA"/>
</dbReference>
<dbReference type="AlphaFoldDB" id="A0A4R9JP37"/>
<keyword evidence="14" id="KW-1185">Reference proteome</keyword>
<dbReference type="EC" id="3.1.3.-" evidence="9"/>
<dbReference type="InterPro" id="IPR023214">
    <property type="entry name" value="HAD_sf"/>
</dbReference>
<dbReference type="RefSeq" id="WP_135620315.1">
    <property type="nucleotide sequence ID" value="NZ_RQGG01000041.1"/>
</dbReference>
<evidence type="ECO:0000256" key="5">
    <source>
        <dbReference type="ARBA" id="ARBA00022833"/>
    </source>
</evidence>
<accession>A0A4R9JP37</accession>
<dbReference type="NCBIfam" id="TIGR00213">
    <property type="entry name" value="GmhB_yaeD"/>
    <property type="match status" value="1"/>
</dbReference>
<keyword evidence="5" id="KW-0862">Zinc</keyword>
<proteinExistence type="inferred from homology"/>
<evidence type="ECO:0000256" key="7">
    <source>
        <dbReference type="ARBA" id="ARBA00031828"/>
    </source>
</evidence>
<keyword evidence="2 9" id="KW-0963">Cytoplasm</keyword>
<dbReference type="Gene3D" id="3.40.50.1000">
    <property type="entry name" value="HAD superfamily/HAD-like"/>
    <property type="match status" value="1"/>
</dbReference>
<evidence type="ECO:0000256" key="1">
    <source>
        <dbReference type="ARBA" id="ARBA00004496"/>
    </source>
</evidence>
<comment type="subcellular location">
    <subcellularLocation>
        <location evidence="1 9">Cytoplasm</location>
    </subcellularLocation>
</comment>
<organism evidence="13 14">
    <name type="scientific">Leptospira kemamanensis</name>
    <dbReference type="NCBI Taxonomy" id="2484942"/>
    <lineage>
        <taxon>Bacteria</taxon>
        <taxon>Pseudomonadati</taxon>
        <taxon>Spirochaetota</taxon>
        <taxon>Spirochaetia</taxon>
        <taxon>Leptospirales</taxon>
        <taxon>Leptospiraceae</taxon>
        <taxon>Leptospira</taxon>
    </lineage>
</organism>
<dbReference type="PANTHER" id="PTHR42891">
    <property type="entry name" value="D-GLYCERO-BETA-D-MANNO-HEPTOSE-1,7-BISPHOSPHATE 7-PHOSPHATASE"/>
    <property type="match status" value="1"/>
</dbReference>
<dbReference type="PANTHER" id="PTHR42891:SF1">
    <property type="entry name" value="D-GLYCERO-BETA-D-MANNO-HEPTOSE-1,7-BISPHOSPHATE 7-PHOSPHATASE"/>
    <property type="match status" value="1"/>
</dbReference>
<dbReference type="GO" id="GO:0005975">
    <property type="term" value="P:carbohydrate metabolic process"/>
    <property type="evidence" value="ECO:0007669"/>
    <property type="project" value="InterPro"/>
</dbReference>
<evidence type="ECO:0000313" key="14">
    <source>
        <dbReference type="Proteomes" id="UP000297609"/>
    </source>
</evidence>
<feature type="active site" description="Proton donor" evidence="10">
    <location>
        <position position="10"/>
    </location>
</feature>
<keyword evidence="3 12" id="KW-0479">Metal-binding</keyword>
<dbReference type="PIRSF" id="PIRSF004682">
    <property type="entry name" value="GmhB"/>
    <property type="match status" value="1"/>
</dbReference>
<feature type="site" description="Stabilizes the phosphoryl group" evidence="11">
    <location>
        <position position="50"/>
    </location>
</feature>
<evidence type="ECO:0000256" key="3">
    <source>
        <dbReference type="ARBA" id="ARBA00022723"/>
    </source>
</evidence>
<sequence length="180" mass="20877">MKPALFLDRDGVINEDFDYVYQIKDFQFKSGIFELCKIANQKGYKIFVITNQAGIARGYYSERDFLKLTKWMKDEFEKQNCKITHVYYSPYHPEFGNTKYKRQSIFRKPNPGMILKAQYRYSIDLENSILVGDQNTDVEAGLKAGIGKNFLLLNEGKKNNSSHHAEAIQIKNLGEVIPFL</sequence>
<dbReference type="GO" id="GO:0046872">
    <property type="term" value="F:metal ion binding"/>
    <property type="evidence" value="ECO:0007669"/>
    <property type="project" value="UniProtKB-KW"/>
</dbReference>
<feature type="binding site" evidence="12">
    <location>
        <position position="133"/>
    </location>
    <ligand>
        <name>Mg(2+)</name>
        <dbReference type="ChEBI" id="CHEBI:18420"/>
    </ligand>
</feature>
<dbReference type="CDD" id="cd07503">
    <property type="entry name" value="HAD_HisB-N"/>
    <property type="match status" value="1"/>
</dbReference>
<dbReference type="InterPro" id="IPR006549">
    <property type="entry name" value="HAD-SF_hydro_IIIA"/>
</dbReference>
<dbReference type="GO" id="GO:0005737">
    <property type="term" value="C:cytoplasm"/>
    <property type="evidence" value="ECO:0007669"/>
    <property type="project" value="UniProtKB-SubCell"/>
</dbReference>
<gene>
    <name evidence="13" type="ORF">EHQ59_14250</name>
</gene>
<evidence type="ECO:0000256" key="9">
    <source>
        <dbReference type="PIRNR" id="PIRNR004682"/>
    </source>
</evidence>
<keyword evidence="4 9" id="KW-0378">Hydrolase</keyword>
<name>A0A4R9JP37_9LEPT</name>
<keyword evidence="12" id="KW-0460">Magnesium</keyword>
<dbReference type="Pfam" id="PF13242">
    <property type="entry name" value="Hydrolase_like"/>
    <property type="match status" value="1"/>
</dbReference>
<keyword evidence="6 9" id="KW-0119">Carbohydrate metabolism</keyword>
<dbReference type="NCBIfam" id="TIGR01662">
    <property type="entry name" value="HAD-SF-IIIA"/>
    <property type="match status" value="1"/>
</dbReference>
<comment type="cofactor">
    <cofactor evidence="12">
        <name>Mg(2+)</name>
        <dbReference type="ChEBI" id="CHEBI:18420"/>
    </cofactor>
</comment>
<evidence type="ECO:0000256" key="2">
    <source>
        <dbReference type="ARBA" id="ARBA00022490"/>
    </source>
</evidence>
<feature type="binding site" evidence="12">
    <location>
        <position position="10"/>
    </location>
    <ligand>
        <name>Mg(2+)</name>
        <dbReference type="ChEBI" id="CHEBI:18420"/>
    </ligand>
</feature>
<protein>
    <recommendedName>
        <fullName evidence="7 9">D,D-heptose 1,7-bisphosphate phosphatase</fullName>
        <ecNumber evidence="9">3.1.3.-</ecNumber>
    </recommendedName>
</protein>
<evidence type="ECO:0000256" key="6">
    <source>
        <dbReference type="ARBA" id="ARBA00023277"/>
    </source>
</evidence>